<dbReference type="InterPro" id="IPR013324">
    <property type="entry name" value="RNA_pol_sigma_r3/r4-like"/>
</dbReference>
<dbReference type="InterPro" id="IPR013249">
    <property type="entry name" value="RNA_pol_sigma70_r4_t2"/>
</dbReference>
<dbReference type="Gene3D" id="1.10.10.10">
    <property type="entry name" value="Winged helix-like DNA-binding domain superfamily/Winged helix DNA-binding domain"/>
    <property type="match status" value="1"/>
</dbReference>
<dbReference type="CDD" id="cd06171">
    <property type="entry name" value="Sigma70_r4"/>
    <property type="match status" value="1"/>
</dbReference>
<keyword evidence="4" id="KW-0804">Transcription</keyword>
<proteinExistence type="inferred from homology"/>
<dbReference type="Pfam" id="PF04542">
    <property type="entry name" value="Sigma70_r2"/>
    <property type="match status" value="1"/>
</dbReference>
<dbReference type="InterPro" id="IPR036388">
    <property type="entry name" value="WH-like_DNA-bd_sf"/>
</dbReference>
<dbReference type="RefSeq" id="WP_066123021.1">
    <property type="nucleotide sequence ID" value="NZ_FKIF01000001.1"/>
</dbReference>
<dbReference type="PANTHER" id="PTHR43133">
    <property type="entry name" value="RNA POLYMERASE ECF-TYPE SIGMA FACTO"/>
    <property type="match status" value="1"/>
</dbReference>
<evidence type="ECO:0000313" key="8">
    <source>
        <dbReference type="EMBL" id="SAI65715.1"/>
    </source>
</evidence>
<organism evidence="8 9">
    <name type="scientific">Bordetella ansorpii</name>
    <dbReference type="NCBI Taxonomy" id="288768"/>
    <lineage>
        <taxon>Bacteria</taxon>
        <taxon>Pseudomonadati</taxon>
        <taxon>Pseudomonadota</taxon>
        <taxon>Betaproteobacteria</taxon>
        <taxon>Burkholderiales</taxon>
        <taxon>Alcaligenaceae</taxon>
        <taxon>Bordetella</taxon>
    </lineage>
</organism>
<keyword evidence="3" id="KW-0731">Sigma factor</keyword>
<sequence>MSETLLDYLNKRYANLKGRLTHLLGNADLAGDALHDTWVRLKARRDERSMDSPGAYLVRMAVNIAVDIQRRQRRSVSGEQADAWLDDAADPRPGPEQTAAARSDLDALSRIMEGMPERRRMIVVLVHWDGLTQKEVASRLGVSLRTVEYELKRAHDALDAHFDPQDR</sequence>
<accession>A0A157S5R3</accession>
<dbReference type="GO" id="GO:0006352">
    <property type="term" value="P:DNA-templated transcription initiation"/>
    <property type="evidence" value="ECO:0007669"/>
    <property type="project" value="InterPro"/>
</dbReference>
<dbReference type="EMBL" id="FKIF01000001">
    <property type="protein sequence ID" value="SAI65715.1"/>
    <property type="molecule type" value="Genomic_DNA"/>
</dbReference>
<dbReference type="InterPro" id="IPR039425">
    <property type="entry name" value="RNA_pol_sigma-70-like"/>
</dbReference>
<dbReference type="SUPFAM" id="SSF88946">
    <property type="entry name" value="Sigma2 domain of RNA polymerase sigma factors"/>
    <property type="match status" value="1"/>
</dbReference>
<feature type="domain" description="RNA polymerase sigma-70 region 2" evidence="6">
    <location>
        <begin position="16"/>
        <end position="74"/>
    </location>
</feature>
<dbReference type="InterPro" id="IPR007627">
    <property type="entry name" value="RNA_pol_sigma70_r2"/>
</dbReference>
<dbReference type="STRING" id="288768.SAMEA3906486_00461"/>
<dbReference type="Proteomes" id="UP000076848">
    <property type="component" value="Unassembled WGS sequence"/>
</dbReference>
<evidence type="ECO:0000256" key="5">
    <source>
        <dbReference type="SAM" id="MobiDB-lite"/>
    </source>
</evidence>
<dbReference type="GO" id="GO:0003677">
    <property type="term" value="F:DNA binding"/>
    <property type="evidence" value="ECO:0007669"/>
    <property type="project" value="InterPro"/>
</dbReference>
<dbReference type="InterPro" id="IPR014284">
    <property type="entry name" value="RNA_pol_sigma-70_dom"/>
</dbReference>
<evidence type="ECO:0000313" key="9">
    <source>
        <dbReference type="Proteomes" id="UP000076848"/>
    </source>
</evidence>
<dbReference type="InterPro" id="IPR013325">
    <property type="entry name" value="RNA_pol_sigma_r2"/>
</dbReference>
<evidence type="ECO:0000256" key="1">
    <source>
        <dbReference type="ARBA" id="ARBA00010641"/>
    </source>
</evidence>
<reference evidence="8 9" key="1">
    <citation type="submission" date="2016-04" db="EMBL/GenBank/DDBJ databases">
        <authorList>
            <consortium name="Pathogen Informatics"/>
        </authorList>
    </citation>
    <scope>NUCLEOTIDE SEQUENCE [LARGE SCALE GENOMIC DNA]</scope>
    <source>
        <strain evidence="8 9">H050680373</strain>
    </source>
</reference>
<gene>
    <name evidence="8" type="primary">fecI_1</name>
    <name evidence="8" type="ORF">SAMEA3906486_00461</name>
</gene>
<evidence type="ECO:0000256" key="4">
    <source>
        <dbReference type="ARBA" id="ARBA00023163"/>
    </source>
</evidence>
<dbReference type="GO" id="GO:0016987">
    <property type="term" value="F:sigma factor activity"/>
    <property type="evidence" value="ECO:0007669"/>
    <property type="project" value="UniProtKB-KW"/>
</dbReference>
<name>A0A157S5R3_9BORD</name>
<dbReference type="AlphaFoldDB" id="A0A157S5R3"/>
<keyword evidence="2" id="KW-0805">Transcription regulation</keyword>
<comment type="similarity">
    <text evidence="1">Belongs to the sigma-70 factor family. ECF subfamily.</text>
</comment>
<dbReference type="OrthoDB" id="8589148at2"/>
<protein>
    <submittedName>
        <fullName evidence="8">ECF family sigma factor</fullName>
    </submittedName>
</protein>
<feature type="domain" description="RNA polymerase sigma factor 70 region 4 type 2" evidence="7">
    <location>
        <begin position="106"/>
        <end position="154"/>
    </location>
</feature>
<evidence type="ECO:0000259" key="7">
    <source>
        <dbReference type="Pfam" id="PF08281"/>
    </source>
</evidence>
<evidence type="ECO:0000256" key="3">
    <source>
        <dbReference type="ARBA" id="ARBA00023082"/>
    </source>
</evidence>
<dbReference type="PANTHER" id="PTHR43133:SF63">
    <property type="entry name" value="RNA POLYMERASE SIGMA FACTOR FECI-RELATED"/>
    <property type="match status" value="1"/>
</dbReference>
<dbReference type="Pfam" id="PF08281">
    <property type="entry name" value="Sigma70_r4_2"/>
    <property type="match status" value="1"/>
</dbReference>
<dbReference type="NCBIfam" id="TIGR02937">
    <property type="entry name" value="sigma70-ECF"/>
    <property type="match status" value="1"/>
</dbReference>
<dbReference type="Gene3D" id="1.10.1740.10">
    <property type="match status" value="1"/>
</dbReference>
<evidence type="ECO:0000256" key="2">
    <source>
        <dbReference type="ARBA" id="ARBA00023015"/>
    </source>
</evidence>
<feature type="region of interest" description="Disordered" evidence="5">
    <location>
        <begin position="72"/>
        <end position="101"/>
    </location>
</feature>
<keyword evidence="9" id="KW-1185">Reference proteome</keyword>
<dbReference type="SUPFAM" id="SSF88659">
    <property type="entry name" value="Sigma3 and sigma4 domains of RNA polymerase sigma factors"/>
    <property type="match status" value="1"/>
</dbReference>
<evidence type="ECO:0000259" key="6">
    <source>
        <dbReference type="Pfam" id="PF04542"/>
    </source>
</evidence>